<evidence type="ECO:0008006" key="3">
    <source>
        <dbReference type="Google" id="ProtNLM"/>
    </source>
</evidence>
<name>A0A450WWY8_9GAMM</name>
<reference evidence="2" key="1">
    <citation type="submission" date="2019-02" db="EMBL/GenBank/DDBJ databases">
        <authorList>
            <person name="Gruber-Vodicka R. H."/>
            <person name="Seah K. B. B."/>
        </authorList>
    </citation>
    <scope>NUCLEOTIDE SEQUENCE</scope>
    <source>
        <strain evidence="2">BECK_BY7</strain>
    </source>
</reference>
<organism evidence="2">
    <name type="scientific">Candidatus Kentrum sp. LFY</name>
    <dbReference type="NCBI Taxonomy" id="2126342"/>
    <lineage>
        <taxon>Bacteria</taxon>
        <taxon>Pseudomonadati</taxon>
        <taxon>Pseudomonadota</taxon>
        <taxon>Gammaproteobacteria</taxon>
        <taxon>Candidatus Kentrum</taxon>
    </lineage>
</organism>
<evidence type="ECO:0000313" key="2">
    <source>
        <dbReference type="EMBL" id="VFK21508.1"/>
    </source>
</evidence>
<sequence>MKSFDTAGPIKSEKHYNIPALSRWDSDQIYRLIDEECYFVLHAPRQTGKTTCLLALMERLDGEGNHTILYVNVEPAQAMRGGVETGMRTIVSSVARNAHRYLTINGLGHGSMKPFTNSAPMVPCRACSPAGPRKTISPSSCSSTRWTAW</sequence>
<dbReference type="EMBL" id="CAADFN010000095">
    <property type="protein sequence ID" value="VFK21508.1"/>
    <property type="molecule type" value="Genomic_DNA"/>
</dbReference>
<dbReference type="AlphaFoldDB" id="A0A450WWY8"/>
<proteinExistence type="predicted"/>
<feature type="compositionally biased region" description="Polar residues" evidence="1">
    <location>
        <begin position="136"/>
        <end position="149"/>
    </location>
</feature>
<accession>A0A450WWY8</accession>
<feature type="region of interest" description="Disordered" evidence="1">
    <location>
        <begin position="129"/>
        <end position="149"/>
    </location>
</feature>
<gene>
    <name evidence="2" type="ORF">BECKLFY1418C_GA0070996_10952</name>
</gene>
<evidence type="ECO:0000256" key="1">
    <source>
        <dbReference type="SAM" id="MobiDB-lite"/>
    </source>
</evidence>
<protein>
    <recommendedName>
        <fullName evidence="3">AAA domain-containing protein</fullName>
    </recommendedName>
</protein>